<dbReference type="AlphaFoldDB" id="A0A0G4M7T6"/>
<protein>
    <submittedName>
        <fullName evidence="1">Uncharacterized protein</fullName>
    </submittedName>
</protein>
<gene>
    <name evidence="1" type="ORF">BN1708_005134</name>
</gene>
<dbReference type="Proteomes" id="UP000044602">
    <property type="component" value="Unassembled WGS sequence"/>
</dbReference>
<sequence length="234" mass="25878">MPERRHAGEKMEGECHQANFRFVAPTSGTPSDIFLVSAPFDVEDSFVGHALPGDSSLQQNFTMLQLRCSVPIDVDTMTPPCRPSLILDDRNCPLCFLLTPHETGQARGRARHQRWPKLAPASVQLIIRRPYPRDFPQGFSGATGGGECRGVVGCEESPREEQKQPKCRDMLGDCASGHRDLARTPRQRTHLARIKRYVCEPVAVPHRRRRTGFKATNGLVSSGDGAVHVTDGRG</sequence>
<keyword evidence="2" id="KW-1185">Reference proteome</keyword>
<proteinExistence type="predicted"/>
<evidence type="ECO:0000313" key="2">
    <source>
        <dbReference type="Proteomes" id="UP000044602"/>
    </source>
</evidence>
<dbReference type="EMBL" id="CVQH01021306">
    <property type="protein sequence ID" value="CRK30010.1"/>
    <property type="molecule type" value="Genomic_DNA"/>
</dbReference>
<name>A0A0G4M7T6_VERLO</name>
<evidence type="ECO:0000313" key="1">
    <source>
        <dbReference type="EMBL" id="CRK30010.1"/>
    </source>
</evidence>
<accession>A0A0G4M7T6</accession>
<organism evidence="1 2">
    <name type="scientific">Verticillium longisporum</name>
    <name type="common">Verticillium dahliae var. longisporum</name>
    <dbReference type="NCBI Taxonomy" id="100787"/>
    <lineage>
        <taxon>Eukaryota</taxon>
        <taxon>Fungi</taxon>
        <taxon>Dikarya</taxon>
        <taxon>Ascomycota</taxon>
        <taxon>Pezizomycotina</taxon>
        <taxon>Sordariomycetes</taxon>
        <taxon>Hypocreomycetidae</taxon>
        <taxon>Glomerellales</taxon>
        <taxon>Plectosphaerellaceae</taxon>
        <taxon>Verticillium</taxon>
    </lineage>
</organism>
<reference evidence="1 2" key="1">
    <citation type="submission" date="2015-05" db="EMBL/GenBank/DDBJ databases">
        <authorList>
            <person name="Wang D.B."/>
            <person name="Wang M."/>
        </authorList>
    </citation>
    <scope>NUCLEOTIDE SEQUENCE [LARGE SCALE GENOMIC DNA]</scope>
    <source>
        <strain evidence="1">VL1</strain>
    </source>
</reference>